<dbReference type="Gene3D" id="1.10.287.470">
    <property type="entry name" value="Helix hairpin bin"/>
    <property type="match status" value="3"/>
</dbReference>
<name>A0ABQ2ZA74_9GAMM</name>
<dbReference type="InterPro" id="IPR059052">
    <property type="entry name" value="HH_YbhG-like"/>
</dbReference>
<evidence type="ECO:0000256" key="2">
    <source>
        <dbReference type="ARBA" id="ARBA00023054"/>
    </source>
</evidence>
<evidence type="ECO:0000313" key="6">
    <source>
        <dbReference type="Proteomes" id="UP000653056"/>
    </source>
</evidence>
<dbReference type="Gene3D" id="2.40.30.170">
    <property type="match status" value="1"/>
</dbReference>
<evidence type="ECO:0000313" key="5">
    <source>
        <dbReference type="EMBL" id="GGY07467.1"/>
    </source>
</evidence>
<dbReference type="Proteomes" id="UP000653056">
    <property type="component" value="Unassembled WGS sequence"/>
</dbReference>
<dbReference type="Gene3D" id="2.40.50.100">
    <property type="match status" value="2"/>
</dbReference>
<accession>A0ABQ2ZA74</accession>
<proteinExistence type="predicted"/>
<reference evidence="6" key="1">
    <citation type="journal article" date="2019" name="Int. J. Syst. Evol. Microbiol.">
        <title>The Global Catalogue of Microorganisms (GCM) 10K type strain sequencing project: providing services to taxonomists for standard genome sequencing and annotation.</title>
        <authorList>
            <consortium name="The Broad Institute Genomics Platform"/>
            <consortium name="The Broad Institute Genome Sequencing Center for Infectious Disease"/>
            <person name="Wu L."/>
            <person name="Ma J."/>
        </authorList>
    </citation>
    <scope>NUCLEOTIDE SEQUENCE [LARGE SCALE GENOMIC DNA]</scope>
    <source>
        <strain evidence="6">KCTC 22228</strain>
    </source>
</reference>
<sequence length="321" mass="35500">MLLEHRHWPAWLLALLILAGCSDSPPVLPGTLEWDRIALPAEVSEPVLRWAVDEGDRVSAGDVLLELDGRRLEARLEAARGDLARTEAQLAELTHGPREETIDAARADLERAQTALEQAERDYRRSSELRRQNAIAQATFEQARASRDQLRAEVAALEARLRELIRGERPERIAQAAAEVAAAKARLEELRLDRERLIVRAPRNGRVDALPFHPGDQPPVGATLASLLVGKTPYARIFVPISQRATLAPGDRVRIHVEGIEAPFDAHLESIRSEPAFTPFYALVGDDASRLVYRAEARLEGEAARRLPAGLPISAELADDR</sequence>
<feature type="coiled-coil region" evidence="3">
    <location>
        <begin position="69"/>
        <end position="200"/>
    </location>
</feature>
<dbReference type="PANTHER" id="PTHR32347">
    <property type="entry name" value="EFFLUX SYSTEM COMPONENT YKNX-RELATED"/>
    <property type="match status" value="1"/>
</dbReference>
<comment type="subcellular location">
    <subcellularLocation>
        <location evidence="1">Cell envelope</location>
    </subcellularLocation>
</comment>
<dbReference type="EMBL" id="BMXS01000028">
    <property type="protein sequence ID" value="GGY07467.1"/>
    <property type="molecule type" value="Genomic_DNA"/>
</dbReference>
<dbReference type="SUPFAM" id="SSF111369">
    <property type="entry name" value="HlyD-like secretion proteins"/>
    <property type="match status" value="1"/>
</dbReference>
<dbReference type="PANTHER" id="PTHR32347:SF29">
    <property type="entry name" value="UPF0194 MEMBRANE PROTEIN YBHG"/>
    <property type="match status" value="1"/>
</dbReference>
<evidence type="ECO:0000259" key="4">
    <source>
        <dbReference type="Pfam" id="PF25881"/>
    </source>
</evidence>
<organism evidence="5 6">
    <name type="scientific">Litchfieldella qijiaojingensis</name>
    <dbReference type="NCBI Taxonomy" id="980347"/>
    <lineage>
        <taxon>Bacteria</taxon>
        <taxon>Pseudomonadati</taxon>
        <taxon>Pseudomonadota</taxon>
        <taxon>Gammaproteobacteria</taxon>
        <taxon>Oceanospirillales</taxon>
        <taxon>Halomonadaceae</taxon>
        <taxon>Litchfieldella</taxon>
    </lineage>
</organism>
<keyword evidence="2 3" id="KW-0175">Coiled coil</keyword>
<protein>
    <submittedName>
        <fullName evidence="5">Membrane protein</fullName>
    </submittedName>
</protein>
<dbReference type="PROSITE" id="PS51257">
    <property type="entry name" value="PROKAR_LIPOPROTEIN"/>
    <property type="match status" value="1"/>
</dbReference>
<gene>
    <name evidence="5" type="ORF">GCM10007160_38690</name>
</gene>
<dbReference type="Pfam" id="PF25881">
    <property type="entry name" value="HH_YBHG"/>
    <property type="match status" value="1"/>
</dbReference>
<dbReference type="RefSeq" id="WP_189472176.1">
    <property type="nucleotide sequence ID" value="NZ_BMXS01000028.1"/>
</dbReference>
<dbReference type="InterPro" id="IPR050465">
    <property type="entry name" value="UPF0194_transport"/>
</dbReference>
<feature type="domain" description="YbhG-like alpha-helical hairpin" evidence="4">
    <location>
        <begin position="67"/>
        <end position="190"/>
    </location>
</feature>
<evidence type="ECO:0000256" key="1">
    <source>
        <dbReference type="ARBA" id="ARBA00004196"/>
    </source>
</evidence>
<comment type="caution">
    <text evidence="5">The sequence shown here is derived from an EMBL/GenBank/DDBJ whole genome shotgun (WGS) entry which is preliminary data.</text>
</comment>
<keyword evidence="6" id="KW-1185">Reference proteome</keyword>
<evidence type="ECO:0000256" key="3">
    <source>
        <dbReference type="SAM" id="Coils"/>
    </source>
</evidence>